<evidence type="ECO:0000313" key="12">
    <source>
        <dbReference type="Proteomes" id="UP000735302"/>
    </source>
</evidence>
<proteinExistence type="predicted"/>
<feature type="domain" description="Ig-like" evidence="10">
    <location>
        <begin position="937"/>
        <end position="1021"/>
    </location>
</feature>
<evidence type="ECO:0000256" key="6">
    <source>
        <dbReference type="ARBA" id="ARBA00023180"/>
    </source>
</evidence>
<feature type="transmembrane region" description="Helical" evidence="9">
    <location>
        <begin position="55"/>
        <end position="77"/>
    </location>
</feature>
<dbReference type="Pfam" id="PF23560">
    <property type="entry name" value="GBD_Hemicentin"/>
    <property type="match status" value="1"/>
</dbReference>
<dbReference type="EMBL" id="BLXT01001848">
    <property type="protein sequence ID" value="GFN88309.1"/>
    <property type="molecule type" value="Genomic_DNA"/>
</dbReference>
<keyword evidence="5" id="KW-1015">Disulfide bond</keyword>
<dbReference type="Pfam" id="PF25106">
    <property type="entry name" value="VWA_4"/>
    <property type="match status" value="1"/>
</dbReference>
<feature type="domain" description="Ig-like" evidence="10">
    <location>
        <begin position="844"/>
        <end position="932"/>
    </location>
</feature>
<evidence type="ECO:0000313" key="11">
    <source>
        <dbReference type="EMBL" id="GFN88309.1"/>
    </source>
</evidence>
<feature type="domain" description="Ig-like" evidence="10">
    <location>
        <begin position="1309"/>
        <end position="1396"/>
    </location>
</feature>
<feature type="region of interest" description="Disordered" evidence="8">
    <location>
        <begin position="1618"/>
        <end position="1637"/>
    </location>
</feature>
<evidence type="ECO:0000256" key="5">
    <source>
        <dbReference type="ARBA" id="ARBA00023157"/>
    </source>
</evidence>
<dbReference type="InterPro" id="IPR036465">
    <property type="entry name" value="vWFA_dom_sf"/>
</dbReference>
<gene>
    <name evidence="11" type="ORF">PoB_001481500</name>
</gene>
<keyword evidence="12" id="KW-1185">Reference proteome</keyword>
<dbReference type="Proteomes" id="UP000735302">
    <property type="component" value="Unassembled WGS sequence"/>
</dbReference>
<feature type="region of interest" description="Disordered" evidence="8">
    <location>
        <begin position="19"/>
        <end position="39"/>
    </location>
</feature>
<keyword evidence="3" id="KW-0732">Signal</keyword>
<dbReference type="Gene3D" id="3.40.50.410">
    <property type="entry name" value="von Willebrand factor, type A domain"/>
    <property type="match status" value="1"/>
</dbReference>
<dbReference type="CDD" id="cd00198">
    <property type="entry name" value="vWFA"/>
    <property type="match status" value="1"/>
</dbReference>
<dbReference type="InterPro" id="IPR013106">
    <property type="entry name" value="Ig_V-set"/>
</dbReference>
<dbReference type="InterPro" id="IPR007110">
    <property type="entry name" value="Ig-like_dom"/>
</dbReference>
<keyword evidence="9" id="KW-0812">Transmembrane</keyword>
<evidence type="ECO:0000256" key="7">
    <source>
        <dbReference type="ARBA" id="ARBA00023319"/>
    </source>
</evidence>
<dbReference type="InterPro" id="IPR003598">
    <property type="entry name" value="Ig_sub2"/>
</dbReference>
<organism evidence="11 12">
    <name type="scientific">Plakobranchus ocellatus</name>
    <dbReference type="NCBI Taxonomy" id="259542"/>
    <lineage>
        <taxon>Eukaryota</taxon>
        <taxon>Metazoa</taxon>
        <taxon>Spiralia</taxon>
        <taxon>Lophotrochozoa</taxon>
        <taxon>Mollusca</taxon>
        <taxon>Gastropoda</taxon>
        <taxon>Heterobranchia</taxon>
        <taxon>Euthyneura</taxon>
        <taxon>Panpulmonata</taxon>
        <taxon>Sacoglossa</taxon>
        <taxon>Placobranchoidea</taxon>
        <taxon>Plakobranchidae</taxon>
        <taxon>Plakobranchus</taxon>
    </lineage>
</organism>
<feature type="compositionally biased region" description="Basic and acidic residues" evidence="8">
    <location>
        <begin position="1534"/>
        <end position="1548"/>
    </location>
</feature>
<keyword evidence="7" id="KW-0393">Immunoglobulin domain</keyword>
<dbReference type="SMART" id="SM00409">
    <property type="entry name" value="IG"/>
    <property type="match status" value="11"/>
</dbReference>
<protein>
    <submittedName>
        <fullName evidence="11">Hemicentin-1</fullName>
    </submittedName>
</protein>
<feature type="compositionally biased region" description="Basic and acidic residues" evidence="8">
    <location>
        <begin position="1625"/>
        <end position="1637"/>
    </location>
</feature>
<feature type="region of interest" description="Disordered" evidence="8">
    <location>
        <begin position="1532"/>
        <end position="1557"/>
    </location>
</feature>
<evidence type="ECO:0000256" key="3">
    <source>
        <dbReference type="ARBA" id="ARBA00022729"/>
    </source>
</evidence>
<feature type="domain" description="Ig-like" evidence="10">
    <location>
        <begin position="663"/>
        <end position="749"/>
    </location>
</feature>
<feature type="domain" description="Ig-like" evidence="10">
    <location>
        <begin position="1401"/>
        <end position="1495"/>
    </location>
</feature>
<dbReference type="CDD" id="cd00096">
    <property type="entry name" value="Ig"/>
    <property type="match status" value="3"/>
</dbReference>
<dbReference type="FunFam" id="2.60.40.10:FF:000032">
    <property type="entry name" value="palladin isoform X1"/>
    <property type="match status" value="4"/>
</dbReference>
<evidence type="ECO:0000256" key="2">
    <source>
        <dbReference type="ARBA" id="ARBA00022525"/>
    </source>
</evidence>
<evidence type="ECO:0000256" key="1">
    <source>
        <dbReference type="ARBA" id="ARBA00004613"/>
    </source>
</evidence>
<feature type="domain" description="Ig-like" evidence="10">
    <location>
        <begin position="570"/>
        <end position="656"/>
    </location>
</feature>
<evidence type="ECO:0000256" key="4">
    <source>
        <dbReference type="ARBA" id="ARBA00022737"/>
    </source>
</evidence>
<feature type="compositionally biased region" description="Low complexity" evidence="8">
    <location>
        <begin position="23"/>
        <end position="32"/>
    </location>
</feature>
<dbReference type="SMART" id="SM00408">
    <property type="entry name" value="IGc2"/>
    <property type="match status" value="11"/>
</dbReference>
<dbReference type="InterPro" id="IPR056475">
    <property type="entry name" value="GBD_Hemicentin/VWA7"/>
</dbReference>
<accession>A0AAV3YYN6</accession>
<dbReference type="SMART" id="SM00406">
    <property type="entry name" value="IGv"/>
    <property type="match status" value="6"/>
</dbReference>
<sequence>MGIKCKYATSTLESSCGNMTNTHNSHVQSQQSHEQENGPNHLYTAQQRRKATRHYPVMSITCILTLATLLATSTFTLPVKAQEETEVDAGLAASLAFVFDITGSMYDDLRQVIQGAGEILDDARKRREKPLQNYVLVPFHDPVVGPVLVTEDPEEFQRELADLYVQGGGDCPEMSIGAIKEALDVSLPHSFIYVFTDARSKDYYLTDEVLTLIQQKQSQVVFVLTGDCGNVSHSGYKAYEEIAATSSGQVFLLQKSQVNQVLQFVRNAVQARKVNLLAVNEEEGRTSTFNLPLDSHLKEVTVSISGENPRIRLVDPEGKRKTLRNGLNELLDLSTVRIVNVKSPDPGTWRLRVSSSSAHTVRVTGLSHADFVSGFSKYPTQDMTATTLRPIQGIATHVLINTTGIFFPAELNDLELIDLRGLTITKFPLLQDPYNPTMYNTTPFIPPDQFFYVKVTGRDELGYTMQRITPTAISPIKPRKPRVFMADLTRGYYDKTAVLTCQVFSLVPYTVQWWHRGRQKGNDLSFGDSANVTLEIPNASNYEEGLYSCNVTNTAGYMDAVTFLDVSEPPPIINQPGNVSVLPGDTAVLTCEIYSTVIHNVTWRKDDDQYWTPFLDSRARALENGSLIIRDVNPRDEGSYSCIASNEGGKTSESLFLKLQVAPSIFIPIRQQTYTSGATRNFSCTATGHPEPTFQWQRDGEILEQSSRISYDATSGTIIFRNLGPGDQSDYECLASNSAGESSGYVRLSYIEAPRILEFDRRVLVAVGDDATLKCVADGIPLPNTTWYRSDRMLMSAYNVEVNILGQLIIRGIQDSDAGEYRCVVQNEAGSDSSELVLEVGAPPEIVHPPENVGIDIGSNGTLPCQAIGRPLPKLSWRRADGKPIDFSSRFRQLPSGSLQINRISPGDEGIYTCVAQNAFGLADAAAYVSVTGIVRPLIAYTQPFVKAIEGEDAELECVVLLGKPKPTLTWMRKGQRLRESSRVRFSAPGRVVINSVDKADDGDYLCMASNIGGNETYTINLDVLVPPRLLLDDELDRQTRFSVIQGRSVLLPCSVTADPAATFTWFKDGLPISLTEARYYIRNNGALQIFSAELDDAALYKCVASNVAGEVEKNMELFVEVLPRISGALDETIEININESVLLPCEVEGTPAPTVKWNKNFSPLDVAASDRVQVQRNGLYITRAQIDDKAIYECVASNVAGDVNKIITLIVYIPPTLEPGPSNVTVLYGLSVTLECEAQGDPAPTVLWKKDGVILDVNDPDRGYYRSLQGSLTLEAATLRDGGRYSCTATNPAGVLTRQITLSVLGAPEINGPFPDYVDVVEYNPLILPCPAEGTPPPTITWYKSGQPLTGAELGVVQLDDGALEIKRAEAEDSGTYRCLAENIAGIAERSVIVKVLVPPKLAGLDGPSAGPDKVSVIAKNNVTLTCPVSPDTDPPPFITWYKDREPIRETERVFLSNQARSLTITIAEVEDEARYKCKAVNPAGEVEKYFDLDVQVPPQIDESGVSPFNQSVIAGETLYINCPIQGKPLPKTNKEKCSRDRPKGGENDGSIGDYSMLTETAPRTTRTMTTMDYSCICGRRFATERGMKIHTSKMGCLSMSSQQQRTAIAGKTLENQSQVQNHSAKETKLRTETMY</sequence>
<feature type="domain" description="Ig-like" evidence="10">
    <location>
        <begin position="1124"/>
        <end position="1209"/>
    </location>
</feature>
<keyword evidence="9" id="KW-0472">Membrane</keyword>
<dbReference type="GO" id="GO:0005576">
    <property type="term" value="C:extracellular region"/>
    <property type="evidence" value="ECO:0007669"/>
    <property type="project" value="UniProtKB-SubCell"/>
</dbReference>
<keyword evidence="9" id="KW-1133">Transmembrane helix</keyword>
<dbReference type="PROSITE" id="PS50835">
    <property type="entry name" value="IG_LIKE"/>
    <property type="match status" value="11"/>
</dbReference>
<dbReference type="PANTHER" id="PTHR13817:SF166">
    <property type="entry name" value="NEURONAL IGCAM-RELATED"/>
    <property type="match status" value="1"/>
</dbReference>
<name>A0AAV3YYN6_9GAST</name>
<evidence type="ECO:0000256" key="8">
    <source>
        <dbReference type="SAM" id="MobiDB-lite"/>
    </source>
</evidence>
<keyword evidence="2" id="KW-0964">Secreted</keyword>
<keyword evidence="4" id="KW-0677">Repeat</keyword>
<dbReference type="Pfam" id="PF07679">
    <property type="entry name" value="I-set"/>
    <property type="match status" value="9"/>
</dbReference>
<dbReference type="Pfam" id="PF13927">
    <property type="entry name" value="Ig_3"/>
    <property type="match status" value="2"/>
</dbReference>
<dbReference type="InterPro" id="IPR013783">
    <property type="entry name" value="Ig-like_fold"/>
</dbReference>
<dbReference type="InterPro" id="IPR050964">
    <property type="entry name" value="Striated_Muscle_Regulatory"/>
</dbReference>
<feature type="domain" description="Ig-like" evidence="10">
    <location>
        <begin position="481"/>
        <end position="567"/>
    </location>
</feature>
<comment type="subcellular location">
    <subcellularLocation>
        <location evidence="1">Secreted</location>
    </subcellularLocation>
</comment>
<dbReference type="InterPro" id="IPR003599">
    <property type="entry name" value="Ig_sub"/>
</dbReference>
<dbReference type="FunFam" id="2.60.40.10:FF:000130">
    <property type="entry name" value="Hemicentin 1"/>
    <property type="match status" value="1"/>
</dbReference>
<dbReference type="SUPFAM" id="SSF48726">
    <property type="entry name" value="Immunoglobulin"/>
    <property type="match status" value="11"/>
</dbReference>
<dbReference type="PANTHER" id="PTHR13817">
    <property type="entry name" value="TITIN"/>
    <property type="match status" value="1"/>
</dbReference>
<evidence type="ECO:0000256" key="9">
    <source>
        <dbReference type="SAM" id="Phobius"/>
    </source>
</evidence>
<comment type="caution">
    <text evidence="11">The sequence shown here is derived from an EMBL/GenBank/DDBJ whole genome shotgun (WGS) entry which is preliminary data.</text>
</comment>
<feature type="domain" description="Ig-like" evidence="10">
    <location>
        <begin position="1028"/>
        <end position="1119"/>
    </location>
</feature>
<feature type="domain" description="Ig-like" evidence="10">
    <location>
        <begin position="754"/>
        <end position="839"/>
    </location>
</feature>
<dbReference type="SUPFAM" id="SSF53300">
    <property type="entry name" value="vWA-like"/>
    <property type="match status" value="1"/>
</dbReference>
<dbReference type="InterPro" id="IPR036179">
    <property type="entry name" value="Ig-like_dom_sf"/>
</dbReference>
<dbReference type="InterPro" id="IPR013098">
    <property type="entry name" value="Ig_I-set"/>
</dbReference>
<dbReference type="Gene3D" id="2.60.40.10">
    <property type="entry name" value="Immunoglobulins"/>
    <property type="match status" value="11"/>
</dbReference>
<keyword evidence="6" id="KW-0325">Glycoprotein</keyword>
<reference evidence="11 12" key="1">
    <citation type="journal article" date="2021" name="Elife">
        <title>Chloroplast acquisition without the gene transfer in kleptoplastic sea slugs, Plakobranchus ocellatus.</title>
        <authorList>
            <person name="Maeda T."/>
            <person name="Takahashi S."/>
            <person name="Yoshida T."/>
            <person name="Shimamura S."/>
            <person name="Takaki Y."/>
            <person name="Nagai Y."/>
            <person name="Toyoda A."/>
            <person name="Suzuki Y."/>
            <person name="Arimoto A."/>
            <person name="Ishii H."/>
            <person name="Satoh N."/>
            <person name="Nishiyama T."/>
            <person name="Hasebe M."/>
            <person name="Maruyama T."/>
            <person name="Minagawa J."/>
            <person name="Obokata J."/>
            <person name="Shigenobu S."/>
        </authorList>
    </citation>
    <scope>NUCLEOTIDE SEQUENCE [LARGE SCALE GENOMIC DNA]</scope>
</reference>
<dbReference type="InterPro" id="IPR056861">
    <property type="entry name" value="HMCN1-like_VWA"/>
</dbReference>
<evidence type="ECO:0000259" key="10">
    <source>
        <dbReference type="PROSITE" id="PS50835"/>
    </source>
</evidence>
<feature type="domain" description="Ig-like" evidence="10">
    <location>
        <begin position="1216"/>
        <end position="1304"/>
    </location>
</feature>
<dbReference type="FunFam" id="2.60.40.10:FF:000186">
    <property type="entry name" value="Hemicentin 1"/>
    <property type="match status" value="1"/>
</dbReference>